<feature type="transmembrane region" description="Helical" evidence="2">
    <location>
        <begin position="188"/>
        <end position="208"/>
    </location>
</feature>
<evidence type="ECO:0000256" key="1">
    <source>
        <dbReference type="SAM" id="MobiDB-lite"/>
    </source>
</evidence>
<feature type="compositionally biased region" description="Low complexity" evidence="1">
    <location>
        <begin position="34"/>
        <end position="52"/>
    </location>
</feature>
<proteinExistence type="predicted"/>
<dbReference type="Proteomes" id="UP000321155">
    <property type="component" value="Unassembled WGS sequence"/>
</dbReference>
<dbReference type="EMBL" id="LOMZ01000001">
    <property type="protein sequence ID" value="PLC11562.1"/>
    <property type="molecule type" value="Genomic_DNA"/>
</dbReference>
<dbReference type="AlphaFoldDB" id="A0A0U3G1I2"/>
<feature type="transmembrane region" description="Helical" evidence="2">
    <location>
        <begin position="162"/>
        <end position="182"/>
    </location>
</feature>
<keyword evidence="8" id="KW-1185">Reference proteome</keyword>
<dbReference type="Proteomes" id="UP000057181">
    <property type="component" value="Chromosome"/>
</dbReference>
<dbReference type="EMBL" id="CP013254">
    <property type="protein sequence ID" value="ALU38826.1"/>
    <property type="molecule type" value="Genomic_DNA"/>
</dbReference>
<reference evidence="5 7" key="2">
    <citation type="submission" date="2015-12" db="EMBL/GenBank/DDBJ databases">
        <authorList>
            <person name="Shamseldin A."/>
            <person name="Moawad H."/>
            <person name="Abd El-Rahim W.M."/>
            <person name="Sadowsky M.J."/>
        </authorList>
    </citation>
    <scope>NUCLEOTIDE SEQUENCE [LARGE SCALE GENOMIC DNA]</scope>
    <source>
        <strain evidence="5 7">S43</strain>
    </source>
</reference>
<gene>
    <name evidence="3" type="ORF">AS188_02635</name>
    <name evidence="5" type="ORF">AUQ48_04010</name>
    <name evidence="4" type="ORF">KFL01_11620</name>
</gene>
<feature type="region of interest" description="Disordered" evidence="1">
    <location>
        <begin position="1"/>
        <end position="66"/>
    </location>
</feature>
<evidence type="ECO:0000313" key="5">
    <source>
        <dbReference type="EMBL" id="PLC11562.1"/>
    </source>
</evidence>
<accession>A0A0U3G1I2</accession>
<dbReference type="RefSeq" id="WP_058857538.1">
    <property type="nucleotide sequence ID" value="NZ_BJZR01000023.1"/>
</dbReference>
<evidence type="ECO:0000313" key="7">
    <source>
        <dbReference type="Proteomes" id="UP000234632"/>
    </source>
</evidence>
<feature type="transmembrane region" description="Helical" evidence="2">
    <location>
        <begin position="125"/>
        <end position="150"/>
    </location>
</feature>
<evidence type="ECO:0000313" key="8">
    <source>
        <dbReference type="Proteomes" id="UP000321155"/>
    </source>
</evidence>
<evidence type="ECO:0000313" key="3">
    <source>
        <dbReference type="EMBL" id="ALU38826.1"/>
    </source>
</evidence>
<name>A0A0U3G1I2_9MICC</name>
<reference evidence="3 6" key="1">
    <citation type="submission" date="2015-11" db="EMBL/GenBank/DDBJ databases">
        <title>Complete Genome Sequence of Kocuria flava strain HO-9041.</title>
        <authorList>
            <person name="Zhou M."/>
            <person name="Dai J."/>
        </authorList>
    </citation>
    <scope>NUCLEOTIDE SEQUENCE [LARGE SCALE GENOMIC DNA]</scope>
    <source>
        <strain evidence="3 6">HO-9041</strain>
    </source>
</reference>
<dbReference type="KEGG" id="kfv:AS188_02635"/>
<protein>
    <submittedName>
        <fullName evidence="3">Uncharacterized protein</fullName>
    </submittedName>
</protein>
<dbReference type="OrthoDB" id="4883664at2"/>
<keyword evidence="2" id="KW-0472">Membrane</keyword>
<dbReference type="Proteomes" id="UP000234632">
    <property type="component" value="Unassembled WGS sequence"/>
</dbReference>
<evidence type="ECO:0000313" key="4">
    <source>
        <dbReference type="EMBL" id="GEO91856.1"/>
    </source>
</evidence>
<keyword evidence="2" id="KW-1133">Transmembrane helix</keyword>
<feature type="transmembrane region" description="Helical" evidence="2">
    <location>
        <begin position="73"/>
        <end position="94"/>
    </location>
</feature>
<dbReference type="EMBL" id="BJZR01000023">
    <property type="protein sequence ID" value="GEO91856.1"/>
    <property type="molecule type" value="Genomic_DNA"/>
</dbReference>
<sequence>MTTPPQHPGQDPRDPQAGGPPRYVPPAGGDRHGAPQAQYGAPQGQYGAPQGQYGPGPHGAQGPAAAPPQLKRLLSLTLLSAALYAVSSIVSLVASSTMDLTSMAGRMGMPAEQAQQAEAMAGQSAALSVVSGLVTLAIALGLYALVYVFVKKGRNWARILGVVLASLSTLSVLFGFLGYWLYGGWGFVLMAVGAAFVVVNVLWIVTAFRAPLNQWFTRPQRAW</sequence>
<keyword evidence="2" id="KW-0812">Transmembrane</keyword>
<evidence type="ECO:0000256" key="2">
    <source>
        <dbReference type="SAM" id="Phobius"/>
    </source>
</evidence>
<organism evidence="3 6">
    <name type="scientific">Kocuria flava</name>
    <dbReference type="NCBI Taxonomy" id="446860"/>
    <lineage>
        <taxon>Bacteria</taxon>
        <taxon>Bacillati</taxon>
        <taxon>Actinomycetota</taxon>
        <taxon>Actinomycetes</taxon>
        <taxon>Micrococcales</taxon>
        <taxon>Micrococcaceae</taxon>
        <taxon>Kocuria</taxon>
    </lineage>
</organism>
<reference evidence="4 8" key="3">
    <citation type="submission" date="2019-07" db="EMBL/GenBank/DDBJ databases">
        <title>Whole genome shotgun sequence of Kocuria flava NBRC 107626.</title>
        <authorList>
            <person name="Hosoyama A."/>
            <person name="Uohara A."/>
            <person name="Ohji S."/>
            <person name="Ichikawa N."/>
        </authorList>
    </citation>
    <scope>NUCLEOTIDE SEQUENCE [LARGE SCALE GENOMIC DNA]</scope>
    <source>
        <strain evidence="4 8">NBRC 107626</strain>
    </source>
</reference>
<evidence type="ECO:0000313" key="6">
    <source>
        <dbReference type="Proteomes" id="UP000057181"/>
    </source>
</evidence>
<dbReference type="STRING" id="446860.AS188_02635"/>